<dbReference type="OrthoDB" id="275876at2759"/>
<keyword evidence="5" id="KW-0687">Ribonucleoprotein</keyword>
<dbReference type="Pfam" id="PF00573">
    <property type="entry name" value="Ribosomal_L4"/>
    <property type="match status" value="1"/>
</dbReference>
<evidence type="ECO:0000256" key="6">
    <source>
        <dbReference type="ARBA" id="ARBA00040565"/>
    </source>
</evidence>
<dbReference type="InterPro" id="IPR002136">
    <property type="entry name" value="Ribosomal_uL4"/>
</dbReference>
<dbReference type="CTD" id="51073"/>
<dbReference type="AlphaFoldDB" id="A0A6J1S8W0"/>
<dbReference type="GO" id="GO:0005743">
    <property type="term" value="C:mitochondrial inner membrane"/>
    <property type="evidence" value="ECO:0007669"/>
    <property type="project" value="UniProtKB-ARBA"/>
</dbReference>
<dbReference type="RefSeq" id="XP_026275151.1">
    <property type="nucleotide sequence ID" value="XM_026419366.2"/>
</dbReference>
<dbReference type="GO" id="GO:0005840">
    <property type="term" value="C:ribosome"/>
    <property type="evidence" value="ECO:0007669"/>
    <property type="project" value="UniProtKB-KW"/>
</dbReference>
<dbReference type="Gene3D" id="3.40.1370.10">
    <property type="match status" value="1"/>
</dbReference>
<proteinExistence type="inferred from homology"/>
<keyword evidence="3 9" id="KW-0689">Ribosomal protein</keyword>
<dbReference type="GO" id="GO:0006412">
    <property type="term" value="P:translation"/>
    <property type="evidence" value="ECO:0007669"/>
    <property type="project" value="InterPro"/>
</dbReference>
<dbReference type="NCBIfam" id="TIGR03953">
    <property type="entry name" value="rplD_bact"/>
    <property type="match status" value="1"/>
</dbReference>
<gene>
    <name evidence="9" type="primary">LOC113204252</name>
</gene>
<dbReference type="PANTHER" id="PTHR10746:SF6">
    <property type="entry name" value="LARGE RIBOSOMAL SUBUNIT PROTEIN UL4M"/>
    <property type="match status" value="1"/>
</dbReference>
<protein>
    <recommendedName>
        <fullName evidence="6">Large ribosomal subunit protein uL4m</fullName>
    </recommendedName>
    <alternativeName>
        <fullName evidence="7">39S ribosomal protein L4, mitochondrial</fullName>
    </alternativeName>
</protein>
<evidence type="ECO:0000313" key="9">
    <source>
        <dbReference type="RefSeq" id="XP_026275151.1"/>
    </source>
</evidence>
<dbReference type="GO" id="GO:1990904">
    <property type="term" value="C:ribonucleoprotein complex"/>
    <property type="evidence" value="ECO:0007669"/>
    <property type="project" value="UniProtKB-KW"/>
</dbReference>
<evidence type="ECO:0000313" key="8">
    <source>
        <dbReference type="Proteomes" id="UP000504606"/>
    </source>
</evidence>
<dbReference type="InterPro" id="IPR023574">
    <property type="entry name" value="Ribosomal_uL4_dom_sf"/>
</dbReference>
<dbReference type="SUPFAM" id="SSF52166">
    <property type="entry name" value="Ribosomal protein L4"/>
    <property type="match status" value="1"/>
</dbReference>
<keyword evidence="4" id="KW-0496">Mitochondrion</keyword>
<evidence type="ECO:0000256" key="1">
    <source>
        <dbReference type="ARBA" id="ARBA00004173"/>
    </source>
</evidence>
<name>A0A6J1S8W0_FRAOC</name>
<sequence>MLRRLVIGAFRPSGCLQGAARLSTIAETNTAEVEQISAEGFQSPMIVSRDLEFPTNDGRSRMAWVENMDTVQEKKLGMVDLHPDIFAIPPRIDMIHSNIRWQQLYRKVNLVQVNNRAEMRGGGRKPWQQKGLGKARQGSIRAPQWVHGGKVHGPRAPTTWFYMLPLHTRLYGLRSTLSVKMAQDDLHIVNALDIPTNDPSYLEELAEERLWGPSVLFVDDTDVAPENIAVAADQIKHMNIIPVYGLNVFSMLKHDTLVLTLSAVERIEKQLLFFMHRSDRAKLSEIFKTDQV</sequence>
<evidence type="ECO:0000256" key="3">
    <source>
        <dbReference type="ARBA" id="ARBA00022980"/>
    </source>
</evidence>
<comment type="subcellular location">
    <subcellularLocation>
        <location evidence="1">Mitochondrion</location>
    </subcellularLocation>
</comment>
<evidence type="ECO:0000256" key="7">
    <source>
        <dbReference type="ARBA" id="ARBA00082711"/>
    </source>
</evidence>
<evidence type="ECO:0000256" key="5">
    <source>
        <dbReference type="ARBA" id="ARBA00023274"/>
    </source>
</evidence>
<dbReference type="InterPro" id="IPR013005">
    <property type="entry name" value="Ribosomal_uL4-like"/>
</dbReference>
<dbReference type="FunFam" id="3.40.1370.10:FF:000005">
    <property type="entry name" value="39S ribosomal protein L4, mitochondrial"/>
    <property type="match status" value="1"/>
</dbReference>
<dbReference type="PANTHER" id="PTHR10746">
    <property type="entry name" value="50S RIBOSOMAL PROTEIN L4"/>
    <property type="match status" value="1"/>
</dbReference>
<evidence type="ECO:0000256" key="2">
    <source>
        <dbReference type="ARBA" id="ARBA00010528"/>
    </source>
</evidence>
<organism evidence="8 9">
    <name type="scientific">Frankliniella occidentalis</name>
    <name type="common">Western flower thrips</name>
    <name type="synonym">Euthrips occidentalis</name>
    <dbReference type="NCBI Taxonomy" id="133901"/>
    <lineage>
        <taxon>Eukaryota</taxon>
        <taxon>Metazoa</taxon>
        <taxon>Ecdysozoa</taxon>
        <taxon>Arthropoda</taxon>
        <taxon>Hexapoda</taxon>
        <taxon>Insecta</taxon>
        <taxon>Pterygota</taxon>
        <taxon>Neoptera</taxon>
        <taxon>Paraneoptera</taxon>
        <taxon>Thysanoptera</taxon>
        <taxon>Terebrantia</taxon>
        <taxon>Thripoidea</taxon>
        <taxon>Thripidae</taxon>
        <taxon>Frankliniella</taxon>
    </lineage>
</organism>
<evidence type="ECO:0000256" key="4">
    <source>
        <dbReference type="ARBA" id="ARBA00023128"/>
    </source>
</evidence>
<dbReference type="Proteomes" id="UP000504606">
    <property type="component" value="Unplaced"/>
</dbReference>
<dbReference type="GO" id="GO:0003735">
    <property type="term" value="F:structural constituent of ribosome"/>
    <property type="evidence" value="ECO:0007669"/>
    <property type="project" value="InterPro"/>
</dbReference>
<accession>A0A6J1S8W0</accession>
<dbReference type="KEGG" id="foc:113204252"/>
<comment type="similarity">
    <text evidence="2">Belongs to the universal ribosomal protein uL4 family.</text>
</comment>
<dbReference type="GeneID" id="113204252"/>
<reference evidence="9" key="1">
    <citation type="submission" date="2025-08" db="UniProtKB">
        <authorList>
            <consortium name="RefSeq"/>
        </authorList>
    </citation>
    <scope>IDENTIFICATION</scope>
    <source>
        <tissue evidence="9">Whole organism</tissue>
    </source>
</reference>
<keyword evidence="8" id="KW-1185">Reference proteome</keyword>